<dbReference type="PANTHER" id="PTHR12214">
    <property type="entry name" value="GC-RICH SEQUENCE DNA-BINDING FACTOR"/>
    <property type="match status" value="1"/>
</dbReference>
<keyword evidence="5" id="KW-1185">Reference proteome</keyword>
<evidence type="ECO:0008006" key="6">
    <source>
        <dbReference type="Google" id="ProtNLM"/>
    </source>
</evidence>
<gene>
    <name evidence="4" type="ORF">HJC23_000739</name>
</gene>
<reference evidence="4 5" key="1">
    <citation type="journal article" date="2020" name="G3 (Bethesda)">
        <title>Improved Reference Genome for Cyclotella cryptica CCMP332, a Model for Cell Wall Morphogenesis, Salinity Adaptation, and Lipid Production in Diatoms (Bacillariophyta).</title>
        <authorList>
            <person name="Roberts W.R."/>
            <person name="Downey K.M."/>
            <person name="Ruck E.C."/>
            <person name="Traller J.C."/>
            <person name="Alverson A.J."/>
        </authorList>
    </citation>
    <scope>NUCLEOTIDE SEQUENCE [LARGE SCALE GENOMIC DNA]</scope>
    <source>
        <strain evidence="4 5">CCMP332</strain>
    </source>
</reference>
<feature type="compositionally biased region" description="Low complexity" evidence="3">
    <location>
        <begin position="304"/>
        <end position="313"/>
    </location>
</feature>
<dbReference type="AlphaFoldDB" id="A0ABD3QC00"/>
<sequence>MFGVSRKKSKATTQRPLSFTASDDDDDDHDDAAAPRSRPVSRRKRNKRETKEKSSMLSFDPDEHDEMEKDVVVDTADDVEGDRRSWRKQSEKKHRKKHSRREKSSRSGMGYGGLIVPDNEEDEDDDGVTRSNGPLSKEEDDGPTAAAALYDKAALEKLKMEQKRRLNEASREPVLKQREDGMHDTISLDQIHAVHETGSAHNEEEEEEEEFIPLSGTASRKQMSASEPIVLTGDEAMAYATRQDDDDEHLEFDHGLDHAPPTSPPTTTMDIKGMKPDYEAPDEDMEEDTRQWEDNMARRAGVLPPSSSSADPPSKIPFDDAPSPPSSLTQIKASLQPTITNLENISSDLQTSLRRHESIVTSTRDEYTKHQSTLEHHGTALEYYQGLRQDLAAWMGALRLVKKMVDAVTDARMEWEGQVTRMQLYRLWEWGADVRGALVRRGLVERTMGGDEEMRDVEEEGLGVDEFGRDLSSMATMARTKRWEARRRNFLQRRRKGGFMSLQERMNCSSSDNIYDEELQEWRQRSQALTEAIGIIPSMIIDDYLSISNLCSLFFQWQKKYPDDYKSCYAEMSLVAMVSVLVRLELSQKWDGLGLVDFLNNDAKDDLPKNESMSDESQYLTNVGDFAWFSDLRRALGSDSELISSSSKFLQKVTEKCIVSRLLAYLTIDSATEDSSAKSNVYYGLYNPFSLSQTKWLCSSFKSLFDNFSTFSPESKLAESTTTKVATSLLSLLKYCVGEKPIPIVNTTNLIMTGEGFAMNNGMKEFDAETGDAIACAIYSQAKELCRLSTNILVHWYPIINDSKRRNDECASQIVQFILMEVVSMRILPILHTFQTITQESCNSDQKQTYHEMQRSLVCTVYDAVRTAGLLEQEGFMLCTAPLRVAAQAIGLT</sequence>
<organism evidence="4 5">
    <name type="scientific">Cyclotella cryptica</name>
    <dbReference type="NCBI Taxonomy" id="29204"/>
    <lineage>
        <taxon>Eukaryota</taxon>
        <taxon>Sar</taxon>
        <taxon>Stramenopiles</taxon>
        <taxon>Ochrophyta</taxon>
        <taxon>Bacillariophyta</taxon>
        <taxon>Coscinodiscophyceae</taxon>
        <taxon>Thalassiosirophycidae</taxon>
        <taxon>Stephanodiscales</taxon>
        <taxon>Stephanodiscaceae</taxon>
        <taxon>Cyclotella</taxon>
    </lineage>
</organism>
<evidence type="ECO:0000256" key="2">
    <source>
        <dbReference type="ARBA" id="ARBA00023242"/>
    </source>
</evidence>
<dbReference type="EMBL" id="JABMIG020000058">
    <property type="protein sequence ID" value="KAL3796986.1"/>
    <property type="molecule type" value="Genomic_DNA"/>
</dbReference>
<evidence type="ECO:0000313" key="5">
    <source>
        <dbReference type="Proteomes" id="UP001516023"/>
    </source>
</evidence>
<evidence type="ECO:0000313" key="4">
    <source>
        <dbReference type="EMBL" id="KAL3796986.1"/>
    </source>
</evidence>
<feature type="region of interest" description="Disordered" evidence="3">
    <location>
        <begin position="197"/>
        <end position="224"/>
    </location>
</feature>
<keyword evidence="2" id="KW-0539">Nucleus</keyword>
<proteinExistence type="predicted"/>
<evidence type="ECO:0000256" key="3">
    <source>
        <dbReference type="SAM" id="MobiDB-lite"/>
    </source>
</evidence>
<feature type="compositionally biased region" description="Polar residues" evidence="3">
    <location>
        <begin position="11"/>
        <end position="20"/>
    </location>
</feature>
<feature type="compositionally biased region" description="Basic residues" evidence="3">
    <location>
        <begin position="39"/>
        <end position="48"/>
    </location>
</feature>
<feature type="region of interest" description="Disordered" evidence="3">
    <location>
        <begin position="1"/>
        <end position="150"/>
    </location>
</feature>
<dbReference type="PANTHER" id="PTHR12214:SF0">
    <property type="entry name" value="LD29489P"/>
    <property type="match status" value="1"/>
</dbReference>
<feature type="compositionally biased region" description="Basic residues" evidence="3">
    <location>
        <begin position="85"/>
        <end position="103"/>
    </location>
</feature>
<dbReference type="GO" id="GO:0005634">
    <property type="term" value="C:nucleus"/>
    <property type="evidence" value="ECO:0007669"/>
    <property type="project" value="UniProtKB-SubCell"/>
</dbReference>
<evidence type="ECO:0000256" key="1">
    <source>
        <dbReference type="ARBA" id="ARBA00004123"/>
    </source>
</evidence>
<dbReference type="InterPro" id="IPR012890">
    <property type="entry name" value="GCFC2-like"/>
</dbReference>
<feature type="region of interest" description="Disordered" evidence="3">
    <location>
        <begin position="241"/>
        <end position="328"/>
    </location>
</feature>
<accession>A0ABD3QC00</accession>
<comment type="caution">
    <text evidence="4">The sequence shown here is derived from an EMBL/GenBank/DDBJ whole genome shotgun (WGS) entry which is preliminary data.</text>
</comment>
<dbReference type="Proteomes" id="UP001516023">
    <property type="component" value="Unassembled WGS sequence"/>
</dbReference>
<feature type="compositionally biased region" description="Basic residues" evidence="3">
    <location>
        <begin position="1"/>
        <end position="10"/>
    </location>
</feature>
<feature type="region of interest" description="Disordered" evidence="3">
    <location>
        <begin position="162"/>
        <end position="183"/>
    </location>
</feature>
<name>A0ABD3QC00_9STRA</name>
<protein>
    <recommendedName>
        <fullName evidence="6">GCF C-terminal domain-containing protein</fullName>
    </recommendedName>
</protein>
<comment type="subcellular location">
    <subcellularLocation>
        <location evidence="1">Nucleus</location>
    </subcellularLocation>
</comment>
<feature type="compositionally biased region" description="Basic and acidic residues" evidence="3">
    <location>
        <begin position="288"/>
        <end position="297"/>
    </location>
</feature>